<dbReference type="SUPFAM" id="SSF51735">
    <property type="entry name" value="NAD(P)-binding Rossmann-fold domains"/>
    <property type="match status" value="1"/>
</dbReference>
<dbReference type="PANTHER" id="PTHR44169">
    <property type="entry name" value="NADPH-DEPENDENT 1-ACYLDIHYDROXYACETONE PHOSPHATE REDUCTASE"/>
    <property type="match status" value="1"/>
</dbReference>
<dbReference type="Proteomes" id="UP000599578">
    <property type="component" value="Unassembled WGS sequence"/>
</dbReference>
<name>A0A917Z8C1_9GAMM</name>
<evidence type="ECO:0000313" key="4">
    <source>
        <dbReference type="Proteomes" id="UP000599578"/>
    </source>
</evidence>
<protein>
    <submittedName>
        <fullName evidence="3">Short-chain dehydrogenase/reductase</fullName>
    </submittedName>
</protein>
<gene>
    <name evidence="3" type="primary">ybbO</name>
    <name evidence="3" type="ORF">GCM10011348_05020</name>
</gene>
<dbReference type="PRINTS" id="PR00081">
    <property type="entry name" value="GDHRDH"/>
</dbReference>
<dbReference type="Gene3D" id="3.40.50.720">
    <property type="entry name" value="NAD(P)-binding Rossmann-like Domain"/>
    <property type="match status" value="1"/>
</dbReference>
<dbReference type="Pfam" id="PF00106">
    <property type="entry name" value="adh_short"/>
    <property type="match status" value="1"/>
</dbReference>
<accession>A0A917Z8C1</accession>
<dbReference type="GO" id="GO:0016491">
    <property type="term" value="F:oxidoreductase activity"/>
    <property type="evidence" value="ECO:0007669"/>
    <property type="project" value="UniProtKB-KW"/>
</dbReference>
<proteinExistence type="inferred from homology"/>
<dbReference type="PROSITE" id="PS00061">
    <property type="entry name" value="ADH_SHORT"/>
    <property type="match status" value="1"/>
</dbReference>
<evidence type="ECO:0000256" key="2">
    <source>
        <dbReference type="ARBA" id="ARBA00023002"/>
    </source>
</evidence>
<dbReference type="InterPro" id="IPR002347">
    <property type="entry name" value="SDR_fam"/>
</dbReference>
<evidence type="ECO:0000313" key="3">
    <source>
        <dbReference type="EMBL" id="GGO76844.1"/>
    </source>
</evidence>
<comment type="similarity">
    <text evidence="1">Belongs to the short-chain dehydrogenases/reductases (SDR) family.</text>
</comment>
<dbReference type="EMBL" id="BMLT01000001">
    <property type="protein sequence ID" value="GGO76844.1"/>
    <property type="molecule type" value="Genomic_DNA"/>
</dbReference>
<evidence type="ECO:0000256" key="1">
    <source>
        <dbReference type="ARBA" id="ARBA00006484"/>
    </source>
</evidence>
<organism evidence="3 4">
    <name type="scientific">Marinobacterium nitratireducens</name>
    <dbReference type="NCBI Taxonomy" id="518897"/>
    <lineage>
        <taxon>Bacteria</taxon>
        <taxon>Pseudomonadati</taxon>
        <taxon>Pseudomonadota</taxon>
        <taxon>Gammaproteobacteria</taxon>
        <taxon>Oceanospirillales</taxon>
        <taxon>Oceanospirillaceae</taxon>
        <taxon>Marinobacterium</taxon>
    </lineage>
</organism>
<dbReference type="AlphaFoldDB" id="A0A917Z8C1"/>
<keyword evidence="2" id="KW-0560">Oxidoreductase</keyword>
<dbReference type="CDD" id="cd05374">
    <property type="entry name" value="17beta-HSD-like_SDR_c"/>
    <property type="match status" value="1"/>
</dbReference>
<dbReference type="RefSeq" id="WP_188857919.1">
    <property type="nucleotide sequence ID" value="NZ_BMLT01000001.1"/>
</dbReference>
<comment type="caution">
    <text evidence="3">The sequence shown here is derived from an EMBL/GenBank/DDBJ whole genome shotgun (WGS) entry which is preliminary data.</text>
</comment>
<keyword evidence="4" id="KW-1185">Reference proteome</keyword>
<reference evidence="3 4" key="1">
    <citation type="journal article" date="2014" name="Int. J. Syst. Evol. Microbiol.">
        <title>Complete genome sequence of Corynebacterium casei LMG S-19264T (=DSM 44701T), isolated from a smear-ripened cheese.</title>
        <authorList>
            <consortium name="US DOE Joint Genome Institute (JGI-PGF)"/>
            <person name="Walter F."/>
            <person name="Albersmeier A."/>
            <person name="Kalinowski J."/>
            <person name="Ruckert C."/>
        </authorList>
    </citation>
    <scope>NUCLEOTIDE SEQUENCE [LARGE SCALE GENOMIC DNA]</scope>
    <source>
        <strain evidence="3 4">CGMCC 1.7286</strain>
    </source>
</reference>
<dbReference type="InterPro" id="IPR036291">
    <property type="entry name" value="NAD(P)-bd_dom_sf"/>
</dbReference>
<dbReference type="PANTHER" id="PTHR44169:SF6">
    <property type="entry name" value="NADPH-DEPENDENT 1-ACYLDIHYDROXYACETONE PHOSPHATE REDUCTASE"/>
    <property type="match status" value="1"/>
</dbReference>
<sequence length="282" mass="31560">MEKSILITGCSSGIGHHAALALRERGYRVFATARKSQDVAHLEEQGFESCLLDLDDSASIDAALAWVLAQTGGTLYALFSNGAYGQPGAVEDLSRDVLRAQFETNLFGTHELTCKVIPVMRRQGYGRIVQHSSVLGLVTFKYRGAYNASKFALEGLTDTLRLELSDTNIRVSLIDTGPIFSKFRENAYRKFRENIDTVNSAHRTIYEAVERRLAANGPQKKDPFTKRPEAVLEKVVLALESPRPRPRYYVTSSTVLFAYLRRLLSSRALDRLLNAISDRENR</sequence>
<dbReference type="InterPro" id="IPR020904">
    <property type="entry name" value="Sc_DH/Rdtase_CS"/>
</dbReference>